<name>A0ACB0ZFY1_MELEN</name>
<proteinExistence type="predicted"/>
<dbReference type="Proteomes" id="UP001497535">
    <property type="component" value="Unassembled WGS sequence"/>
</dbReference>
<organism evidence="1 2">
    <name type="scientific">Meloidogyne enterolobii</name>
    <name type="common">Root-knot nematode worm</name>
    <name type="synonym">Meloidogyne mayaguensis</name>
    <dbReference type="NCBI Taxonomy" id="390850"/>
    <lineage>
        <taxon>Eukaryota</taxon>
        <taxon>Metazoa</taxon>
        <taxon>Ecdysozoa</taxon>
        <taxon>Nematoda</taxon>
        <taxon>Chromadorea</taxon>
        <taxon>Rhabditida</taxon>
        <taxon>Tylenchina</taxon>
        <taxon>Tylenchomorpha</taxon>
        <taxon>Tylenchoidea</taxon>
        <taxon>Meloidogynidae</taxon>
        <taxon>Meloidogyninae</taxon>
        <taxon>Meloidogyne</taxon>
    </lineage>
</organism>
<evidence type="ECO:0000313" key="1">
    <source>
        <dbReference type="EMBL" id="CAK5077910.1"/>
    </source>
</evidence>
<protein>
    <submittedName>
        <fullName evidence="1">Uncharacterized protein</fullName>
    </submittedName>
</protein>
<reference evidence="1" key="1">
    <citation type="submission" date="2023-11" db="EMBL/GenBank/DDBJ databases">
        <authorList>
            <person name="Poullet M."/>
        </authorList>
    </citation>
    <scope>NUCLEOTIDE SEQUENCE</scope>
    <source>
        <strain evidence="1">E1834</strain>
    </source>
</reference>
<evidence type="ECO:0000313" key="2">
    <source>
        <dbReference type="Proteomes" id="UP001497535"/>
    </source>
</evidence>
<accession>A0ACB0ZFY1</accession>
<keyword evidence="2" id="KW-1185">Reference proteome</keyword>
<gene>
    <name evidence="1" type="ORF">MENTE1834_LOCUS24934</name>
</gene>
<dbReference type="EMBL" id="CAVMJV010000034">
    <property type="protein sequence ID" value="CAK5077910.1"/>
    <property type="molecule type" value="Genomic_DNA"/>
</dbReference>
<comment type="caution">
    <text evidence="1">The sequence shown here is derived from an EMBL/GenBank/DDBJ whole genome shotgun (WGS) entry which is preliminary data.</text>
</comment>
<sequence length="160" mass="18600">MKHTKKMIMVPESEYLTLLSMIKGGDFLQNEKVQTDSKIKQTLSDPNLSEDVKAQKYKLLYKKRRQLKHELENRPQKVIIDEGNVARASEIAPYLKETAAPKAQLQPVQSSSEYQTDSEFTSTKLMKRRKTTPFNGIISKRYSKDLENYVKDNAEKFRIQ</sequence>